<accession>A0A929B4J3</accession>
<evidence type="ECO:0000313" key="3">
    <source>
        <dbReference type="Proteomes" id="UP000598360"/>
    </source>
</evidence>
<dbReference type="EMBL" id="JADEYC010000002">
    <property type="protein sequence ID" value="MBE9373052.1"/>
    <property type="molecule type" value="Genomic_DNA"/>
</dbReference>
<sequence length="248" mass="26723">MLLIAAGTFVSVEMWSWLGAFAELDMPASPLGFGIAAPLGYGVVALLLGTFLIRGKRARRPARWRTIGFVTGIPMALGPGAALALVLGPAAMFGFVGIVVLAMWLLHKAGRCVLHPLVAELGLSPIHVQLPLRLTRTTANKRNIVTVDEHGLELSVGSGSLGQTRHALRNSVPLPEVQDVRTAPAAGTEPLWPGFPPTRGVFAPAGQEVVWVRTERGDWVVPVDVPREFAEVLRRRIRWAAHSPRTPI</sequence>
<dbReference type="Proteomes" id="UP000598360">
    <property type="component" value="Unassembled WGS sequence"/>
</dbReference>
<keyword evidence="1" id="KW-0472">Membrane</keyword>
<evidence type="ECO:0000313" key="2">
    <source>
        <dbReference type="EMBL" id="MBE9373052.1"/>
    </source>
</evidence>
<keyword evidence="1" id="KW-0812">Transmembrane</keyword>
<feature type="transmembrane region" description="Helical" evidence="1">
    <location>
        <begin position="31"/>
        <end position="52"/>
    </location>
</feature>
<keyword evidence="1" id="KW-1133">Transmembrane helix</keyword>
<protein>
    <submittedName>
        <fullName evidence="2">Uncharacterized protein</fullName>
    </submittedName>
</protein>
<proteinExistence type="predicted"/>
<dbReference type="RefSeq" id="WP_193926500.1">
    <property type="nucleotide sequence ID" value="NZ_JADEYC010000002.1"/>
</dbReference>
<dbReference type="AlphaFoldDB" id="A0A929B4J3"/>
<evidence type="ECO:0000256" key="1">
    <source>
        <dbReference type="SAM" id="Phobius"/>
    </source>
</evidence>
<keyword evidence="3" id="KW-1185">Reference proteome</keyword>
<reference evidence="2" key="1">
    <citation type="submission" date="2020-10" db="EMBL/GenBank/DDBJ databases">
        <title>Diversity and distribution of actinomycetes associated with coral in the coast of Hainan.</title>
        <authorList>
            <person name="Li F."/>
        </authorList>
    </citation>
    <scope>NUCLEOTIDE SEQUENCE</scope>
    <source>
        <strain evidence="2">HNM0983</strain>
    </source>
</reference>
<comment type="caution">
    <text evidence="2">The sequence shown here is derived from an EMBL/GenBank/DDBJ whole genome shotgun (WGS) entry which is preliminary data.</text>
</comment>
<organism evidence="2 3">
    <name type="scientific">Saccharopolyspora montiporae</name>
    <dbReference type="NCBI Taxonomy" id="2781240"/>
    <lineage>
        <taxon>Bacteria</taxon>
        <taxon>Bacillati</taxon>
        <taxon>Actinomycetota</taxon>
        <taxon>Actinomycetes</taxon>
        <taxon>Pseudonocardiales</taxon>
        <taxon>Pseudonocardiaceae</taxon>
        <taxon>Saccharopolyspora</taxon>
    </lineage>
</organism>
<gene>
    <name evidence="2" type="ORF">IQ251_01190</name>
</gene>
<feature type="transmembrane region" description="Helical" evidence="1">
    <location>
        <begin position="90"/>
        <end position="106"/>
    </location>
</feature>
<name>A0A929B4J3_9PSEU</name>